<feature type="transmembrane region" description="Helical" evidence="1">
    <location>
        <begin position="37"/>
        <end position="59"/>
    </location>
</feature>
<keyword evidence="1" id="KW-0812">Transmembrane</keyword>
<name>A0A9P7ZLK8_9HYPO</name>
<feature type="transmembrane region" description="Helical" evidence="1">
    <location>
        <begin position="12"/>
        <end position="31"/>
    </location>
</feature>
<feature type="transmembrane region" description="Helical" evidence="1">
    <location>
        <begin position="181"/>
        <end position="201"/>
    </location>
</feature>
<reference evidence="2" key="1">
    <citation type="journal article" date="2021" name="IMA Fungus">
        <title>Genomic characterization of three marine fungi, including Emericellopsis atlantica sp. nov. with signatures of a generalist lifestyle and marine biomass degradation.</title>
        <authorList>
            <person name="Hagestad O.C."/>
            <person name="Hou L."/>
            <person name="Andersen J.H."/>
            <person name="Hansen E.H."/>
            <person name="Altermark B."/>
            <person name="Li C."/>
            <person name="Kuhnert E."/>
            <person name="Cox R.J."/>
            <person name="Crous P.W."/>
            <person name="Spatafora J.W."/>
            <person name="Lail K."/>
            <person name="Amirebrahimi M."/>
            <person name="Lipzen A."/>
            <person name="Pangilinan J."/>
            <person name="Andreopoulos W."/>
            <person name="Hayes R.D."/>
            <person name="Ng V."/>
            <person name="Grigoriev I.V."/>
            <person name="Jackson S.A."/>
            <person name="Sutton T.D.S."/>
            <person name="Dobson A.D.W."/>
            <person name="Rama T."/>
        </authorList>
    </citation>
    <scope>NUCLEOTIDE SEQUENCE</scope>
    <source>
        <strain evidence="2">TS7</strain>
    </source>
</reference>
<comment type="caution">
    <text evidence="2">The sequence shown here is derived from an EMBL/GenBank/DDBJ whole genome shotgun (WGS) entry which is preliminary data.</text>
</comment>
<dbReference type="OrthoDB" id="1937642at2759"/>
<dbReference type="AlphaFoldDB" id="A0A9P7ZLK8"/>
<feature type="transmembrane region" description="Helical" evidence="1">
    <location>
        <begin position="260"/>
        <end position="283"/>
    </location>
</feature>
<keyword evidence="3" id="KW-1185">Reference proteome</keyword>
<sequence>MAAQWTAPGDIFSVLLIVGADVIQLACAAMTGGPGLLPTPVAFSFGWVAYAISAMLSALGERRLLKCPPEVEVKVINLASGYARTNHSWLLGRFVKTYPFWMPTSVRAKIKPSPSLPPTTQGTGDLRADRVALCVAVYQWKSSPRPSQPSRDWLWWSGYATSAVQLAVSMIPLVLYRDWTIIMATAAGTALSYASASLPQWRREKWHGRRGSSKPVALTSGNGSVHVIIVEGADETCDLEALAGGPWAQDSTYTVFSTSLLAVLWLALLISCTGIAANTWYLLGIGGMGMLQNIVAAAAPRMPDALGLPVQLVMRGEGLGHDGETLGVVFAEPKVMWALMELEMWRKGYGRYLREEFFPGALRQWEQKWWDSVDVNERTRLLDDARTQWHNEQQRLAREAKNGKSS</sequence>
<organism evidence="2 3">
    <name type="scientific">Emericellopsis atlantica</name>
    <dbReference type="NCBI Taxonomy" id="2614577"/>
    <lineage>
        <taxon>Eukaryota</taxon>
        <taxon>Fungi</taxon>
        <taxon>Dikarya</taxon>
        <taxon>Ascomycota</taxon>
        <taxon>Pezizomycotina</taxon>
        <taxon>Sordariomycetes</taxon>
        <taxon>Hypocreomycetidae</taxon>
        <taxon>Hypocreales</taxon>
        <taxon>Bionectriaceae</taxon>
        <taxon>Emericellopsis</taxon>
    </lineage>
</organism>
<proteinExistence type="predicted"/>
<gene>
    <name evidence="2" type="ORF">F5Z01DRAFT_622642</name>
</gene>
<dbReference type="GeneID" id="70292184"/>
<dbReference type="RefSeq" id="XP_046118110.1">
    <property type="nucleotide sequence ID" value="XM_046261281.1"/>
</dbReference>
<protein>
    <submittedName>
        <fullName evidence="2">Uncharacterized protein</fullName>
    </submittedName>
</protein>
<feature type="transmembrane region" description="Helical" evidence="1">
    <location>
        <begin position="153"/>
        <end position="175"/>
    </location>
</feature>
<evidence type="ECO:0000313" key="2">
    <source>
        <dbReference type="EMBL" id="KAG9254186.1"/>
    </source>
</evidence>
<accession>A0A9P7ZLK8</accession>
<evidence type="ECO:0000313" key="3">
    <source>
        <dbReference type="Proteomes" id="UP000887229"/>
    </source>
</evidence>
<dbReference type="EMBL" id="MU251255">
    <property type="protein sequence ID" value="KAG9254186.1"/>
    <property type="molecule type" value="Genomic_DNA"/>
</dbReference>
<dbReference type="Proteomes" id="UP000887229">
    <property type="component" value="Unassembled WGS sequence"/>
</dbReference>
<keyword evidence="1" id="KW-0472">Membrane</keyword>
<evidence type="ECO:0000256" key="1">
    <source>
        <dbReference type="SAM" id="Phobius"/>
    </source>
</evidence>
<keyword evidence="1" id="KW-1133">Transmembrane helix</keyword>